<name>A0AAQ3WZC4_PASNO</name>
<feature type="compositionally biased region" description="Basic and acidic residues" evidence="1">
    <location>
        <begin position="187"/>
        <end position="208"/>
    </location>
</feature>
<sequence>MRWWRWWWSGTSAACCALLAIYVRRRPFWTRSEGGRLAAGGAPGGAMQRARDPEVQIEMDVRGQSFQEGNARKILVTKRRHVEPHSLWAHRARTGWAGEADAKSALLATSSLPLITTRRPEETKRGEHARKQHAHPIAVDLKEAPERLFDATRHPPGRGATEREESERGTDDEQDEPQEDVLWIGRWVEHGAIDDHGGAQGQEERRGTEPTVPQLKQLLKEGKIKIVDASGAASSRYTSPVSGK</sequence>
<protein>
    <submittedName>
        <fullName evidence="3">Uncharacterized protein</fullName>
    </submittedName>
</protein>
<organism evidence="3 4">
    <name type="scientific">Paspalum notatum var. saurae</name>
    <dbReference type="NCBI Taxonomy" id="547442"/>
    <lineage>
        <taxon>Eukaryota</taxon>
        <taxon>Viridiplantae</taxon>
        <taxon>Streptophyta</taxon>
        <taxon>Embryophyta</taxon>
        <taxon>Tracheophyta</taxon>
        <taxon>Spermatophyta</taxon>
        <taxon>Magnoliopsida</taxon>
        <taxon>Liliopsida</taxon>
        <taxon>Poales</taxon>
        <taxon>Poaceae</taxon>
        <taxon>PACMAD clade</taxon>
        <taxon>Panicoideae</taxon>
        <taxon>Andropogonodae</taxon>
        <taxon>Paspaleae</taxon>
        <taxon>Paspalinae</taxon>
        <taxon>Paspalum</taxon>
    </lineage>
</organism>
<evidence type="ECO:0000313" key="3">
    <source>
        <dbReference type="EMBL" id="WVZ78956.1"/>
    </source>
</evidence>
<evidence type="ECO:0000256" key="2">
    <source>
        <dbReference type="SAM" id="Phobius"/>
    </source>
</evidence>
<feature type="compositionally biased region" description="Basic and acidic residues" evidence="1">
    <location>
        <begin position="160"/>
        <end position="171"/>
    </location>
</feature>
<keyword evidence="2" id="KW-0812">Transmembrane</keyword>
<dbReference type="EMBL" id="CP144750">
    <property type="protein sequence ID" value="WVZ78956.1"/>
    <property type="molecule type" value="Genomic_DNA"/>
</dbReference>
<reference evidence="3 4" key="1">
    <citation type="submission" date="2024-02" db="EMBL/GenBank/DDBJ databases">
        <title>High-quality chromosome-scale genome assembly of Pensacola bahiagrass (Paspalum notatum Flugge var. saurae).</title>
        <authorList>
            <person name="Vega J.M."/>
            <person name="Podio M."/>
            <person name="Orjuela J."/>
            <person name="Siena L.A."/>
            <person name="Pessino S.C."/>
            <person name="Combes M.C."/>
            <person name="Mariac C."/>
            <person name="Albertini E."/>
            <person name="Pupilli F."/>
            <person name="Ortiz J.P.A."/>
            <person name="Leblanc O."/>
        </authorList>
    </citation>
    <scope>NUCLEOTIDE SEQUENCE [LARGE SCALE GENOMIC DNA]</scope>
    <source>
        <strain evidence="3">R1</strain>
        <tissue evidence="3">Leaf</tissue>
    </source>
</reference>
<feature type="transmembrane region" description="Helical" evidence="2">
    <location>
        <begin position="6"/>
        <end position="23"/>
    </location>
</feature>
<keyword evidence="4" id="KW-1185">Reference proteome</keyword>
<accession>A0AAQ3WZC4</accession>
<feature type="compositionally biased region" description="Basic and acidic residues" evidence="1">
    <location>
        <begin position="140"/>
        <end position="153"/>
    </location>
</feature>
<gene>
    <name evidence="3" type="ORF">U9M48_026593</name>
</gene>
<feature type="region of interest" description="Disordered" evidence="1">
    <location>
        <begin position="117"/>
        <end position="211"/>
    </location>
</feature>
<evidence type="ECO:0000256" key="1">
    <source>
        <dbReference type="SAM" id="MobiDB-lite"/>
    </source>
</evidence>
<evidence type="ECO:0000313" key="4">
    <source>
        <dbReference type="Proteomes" id="UP001341281"/>
    </source>
</evidence>
<keyword evidence="2" id="KW-1133">Transmembrane helix</keyword>
<dbReference type="Proteomes" id="UP001341281">
    <property type="component" value="Chromosome 06"/>
</dbReference>
<dbReference type="AlphaFoldDB" id="A0AAQ3WZC4"/>
<proteinExistence type="predicted"/>
<keyword evidence="2" id="KW-0472">Membrane</keyword>